<evidence type="ECO:0000313" key="3">
    <source>
        <dbReference type="Proteomes" id="UP000485058"/>
    </source>
</evidence>
<dbReference type="Proteomes" id="UP000485058">
    <property type="component" value="Unassembled WGS sequence"/>
</dbReference>
<gene>
    <name evidence="2" type="ORF">HaLaN_27719</name>
</gene>
<proteinExistence type="predicted"/>
<evidence type="ECO:0000256" key="1">
    <source>
        <dbReference type="SAM" id="MobiDB-lite"/>
    </source>
</evidence>
<comment type="caution">
    <text evidence="2">The sequence shown here is derived from an EMBL/GenBank/DDBJ whole genome shotgun (WGS) entry which is preliminary data.</text>
</comment>
<sequence length="89" mass="9646">MALMQSPPTHPAHGPGGQWARAPPGSARVSDIASWWRNASEEAADTVVWPLVSPIPFEALWGCPLTLRRCPLEVPFGGALWRCKSDVAE</sequence>
<reference evidence="2 3" key="1">
    <citation type="submission" date="2020-02" db="EMBL/GenBank/DDBJ databases">
        <title>Draft genome sequence of Haematococcus lacustris strain NIES-144.</title>
        <authorList>
            <person name="Morimoto D."/>
            <person name="Nakagawa S."/>
            <person name="Yoshida T."/>
            <person name="Sawayama S."/>
        </authorList>
    </citation>
    <scope>NUCLEOTIDE SEQUENCE [LARGE SCALE GENOMIC DNA]</scope>
    <source>
        <strain evidence="2 3">NIES-144</strain>
    </source>
</reference>
<accession>A0A6A0AAK6</accession>
<keyword evidence="3" id="KW-1185">Reference proteome</keyword>
<name>A0A6A0AAK6_HAELA</name>
<feature type="region of interest" description="Disordered" evidence="1">
    <location>
        <begin position="1"/>
        <end position="25"/>
    </location>
</feature>
<evidence type="ECO:0000313" key="2">
    <source>
        <dbReference type="EMBL" id="GFH29114.1"/>
    </source>
</evidence>
<dbReference type="AlphaFoldDB" id="A0A6A0AAK6"/>
<protein>
    <submittedName>
        <fullName evidence="2">Uncharacterized protein</fullName>
    </submittedName>
</protein>
<dbReference type="EMBL" id="BLLF01004189">
    <property type="protein sequence ID" value="GFH29114.1"/>
    <property type="molecule type" value="Genomic_DNA"/>
</dbReference>
<organism evidence="2 3">
    <name type="scientific">Haematococcus lacustris</name>
    <name type="common">Green alga</name>
    <name type="synonym">Haematococcus pluvialis</name>
    <dbReference type="NCBI Taxonomy" id="44745"/>
    <lineage>
        <taxon>Eukaryota</taxon>
        <taxon>Viridiplantae</taxon>
        <taxon>Chlorophyta</taxon>
        <taxon>core chlorophytes</taxon>
        <taxon>Chlorophyceae</taxon>
        <taxon>CS clade</taxon>
        <taxon>Chlamydomonadales</taxon>
        <taxon>Haematococcaceae</taxon>
        <taxon>Haematococcus</taxon>
    </lineage>
</organism>